<dbReference type="GO" id="GO:0005886">
    <property type="term" value="C:plasma membrane"/>
    <property type="evidence" value="ECO:0007669"/>
    <property type="project" value="UniProtKB-SubCell"/>
</dbReference>
<name>A0A6S6T0J6_9BACT</name>
<evidence type="ECO:0000256" key="7">
    <source>
        <dbReference type="SAM" id="Phobius"/>
    </source>
</evidence>
<evidence type="ECO:0000256" key="6">
    <source>
        <dbReference type="RuleBase" id="RU004057"/>
    </source>
</evidence>
<feature type="transmembrane region" description="Helical" evidence="7">
    <location>
        <begin position="119"/>
        <end position="141"/>
    </location>
</feature>
<keyword evidence="5 7" id="KW-0472">Membrane</keyword>
<feature type="transmembrane region" description="Helical" evidence="7">
    <location>
        <begin position="43"/>
        <end position="60"/>
    </location>
</feature>
<sequence length="376" mass="43015">MRQHQNSTTPCFINYLILALFGTIFFIGILLGYLNIIPLKVDLHSVLIIGGIYFIYLFFIRHNANFVVCKMRNEYVNLQKDLQENIKENSLTILNETKSTININDFIADYYKTFRNDNYASIASSLFPMLGILGTFTAIAISMPDFSSANEAALDHEISLLLSGIGTAFYASIYGIFLSIVWSFFEKRGLSKVDNDSHELHDVYSSYIWSDSELRKHEHMQHDMRDQKMIQALKETFNLEFIQALNEKHLENFQTIIGETNKNFTSITNHMQMVSSDLKDTIAKIEASKSSLTAHEKIDNSIHEFTKVSSSLNTTISQLDETLEKSLNLTFKKIDNEVGEIVIKLANFAHSTAEQNKILQRTITDYHHSISQHIVK</sequence>
<organism evidence="9">
    <name type="scientific">uncultured Sulfurovum sp</name>
    <dbReference type="NCBI Taxonomy" id="269237"/>
    <lineage>
        <taxon>Bacteria</taxon>
        <taxon>Pseudomonadati</taxon>
        <taxon>Campylobacterota</taxon>
        <taxon>Epsilonproteobacteria</taxon>
        <taxon>Campylobacterales</taxon>
        <taxon>Sulfurovaceae</taxon>
        <taxon>Sulfurovum</taxon>
        <taxon>environmental samples</taxon>
    </lineage>
</organism>
<proteinExistence type="inferred from homology"/>
<comment type="similarity">
    <text evidence="6">Belongs to the exbB/tolQ family.</text>
</comment>
<gene>
    <name evidence="9" type="ORF">HELGO_WM6277</name>
</gene>
<accession>A0A6S6T0J6</accession>
<reference evidence="9" key="1">
    <citation type="submission" date="2020-01" db="EMBL/GenBank/DDBJ databases">
        <authorList>
            <person name="Meier V. D."/>
            <person name="Meier V D."/>
        </authorList>
    </citation>
    <scope>NUCLEOTIDE SEQUENCE</scope>
    <source>
        <strain evidence="9">HLG_WM_MAG_06</strain>
    </source>
</reference>
<evidence type="ECO:0000256" key="2">
    <source>
        <dbReference type="ARBA" id="ARBA00022475"/>
    </source>
</evidence>
<dbReference type="Pfam" id="PF01618">
    <property type="entry name" value="MotA_ExbB"/>
    <property type="match status" value="1"/>
</dbReference>
<dbReference type="GO" id="GO:0015031">
    <property type="term" value="P:protein transport"/>
    <property type="evidence" value="ECO:0007669"/>
    <property type="project" value="UniProtKB-KW"/>
</dbReference>
<evidence type="ECO:0000256" key="3">
    <source>
        <dbReference type="ARBA" id="ARBA00022692"/>
    </source>
</evidence>
<evidence type="ECO:0000256" key="4">
    <source>
        <dbReference type="ARBA" id="ARBA00022989"/>
    </source>
</evidence>
<evidence type="ECO:0000256" key="1">
    <source>
        <dbReference type="ARBA" id="ARBA00004429"/>
    </source>
</evidence>
<keyword evidence="3 7" id="KW-0812">Transmembrane</keyword>
<evidence type="ECO:0000256" key="5">
    <source>
        <dbReference type="ARBA" id="ARBA00023136"/>
    </source>
</evidence>
<keyword evidence="6" id="KW-0813">Transport</keyword>
<evidence type="ECO:0000313" key="9">
    <source>
        <dbReference type="EMBL" id="CAA6814281.1"/>
    </source>
</evidence>
<dbReference type="Gene3D" id="1.20.1480.30">
    <property type="entry name" value="Designed four-helix bundle protein"/>
    <property type="match status" value="1"/>
</dbReference>
<feature type="transmembrane region" description="Helical" evidence="7">
    <location>
        <begin position="161"/>
        <end position="185"/>
    </location>
</feature>
<feature type="transmembrane region" description="Helical" evidence="7">
    <location>
        <begin position="12"/>
        <end position="37"/>
    </location>
</feature>
<dbReference type="InterPro" id="IPR002898">
    <property type="entry name" value="MotA_ExbB_proton_chnl"/>
</dbReference>
<feature type="domain" description="MotA/TolQ/ExbB proton channel" evidence="8">
    <location>
        <begin position="115"/>
        <end position="199"/>
    </location>
</feature>
<keyword evidence="2" id="KW-1003">Cell membrane</keyword>
<dbReference type="AlphaFoldDB" id="A0A6S6T0J6"/>
<comment type="subcellular location">
    <subcellularLocation>
        <location evidence="1">Cell inner membrane</location>
        <topology evidence="1">Multi-pass membrane protein</topology>
    </subcellularLocation>
    <subcellularLocation>
        <location evidence="6">Membrane</location>
        <topology evidence="6">Multi-pass membrane protein</topology>
    </subcellularLocation>
</comment>
<protein>
    <submittedName>
        <fullName evidence="9">Arginine/ornithine antiporter ArcD</fullName>
    </submittedName>
</protein>
<keyword evidence="6" id="KW-0653">Protein transport</keyword>
<dbReference type="EMBL" id="CACVAP010000074">
    <property type="protein sequence ID" value="CAA6814281.1"/>
    <property type="molecule type" value="Genomic_DNA"/>
</dbReference>
<evidence type="ECO:0000259" key="8">
    <source>
        <dbReference type="Pfam" id="PF01618"/>
    </source>
</evidence>
<keyword evidence="4 7" id="KW-1133">Transmembrane helix</keyword>